<proteinExistence type="predicted"/>
<dbReference type="Proteomes" id="UP000701801">
    <property type="component" value="Unassembled WGS sequence"/>
</dbReference>
<organism evidence="2 3">
    <name type="scientific">Hymenoscyphus albidus</name>
    <dbReference type="NCBI Taxonomy" id="595503"/>
    <lineage>
        <taxon>Eukaryota</taxon>
        <taxon>Fungi</taxon>
        <taxon>Dikarya</taxon>
        <taxon>Ascomycota</taxon>
        <taxon>Pezizomycotina</taxon>
        <taxon>Leotiomycetes</taxon>
        <taxon>Helotiales</taxon>
        <taxon>Helotiaceae</taxon>
        <taxon>Hymenoscyphus</taxon>
    </lineage>
</organism>
<comment type="caution">
    <text evidence="2">The sequence shown here is derived from an EMBL/GenBank/DDBJ whole genome shotgun (WGS) entry which is preliminary data.</text>
</comment>
<feature type="compositionally biased region" description="Polar residues" evidence="1">
    <location>
        <begin position="287"/>
        <end position="327"/>
    </location>
</feature>
<gene>
    <name evidence="2" type="ORF">HYALB_00011870</name>
</gene>
<feature type="compositionally biased region" description="Basic and acidic residues" evidence="1">
    <location>
        <begin position="241"/>
        <end position="251"/>
    </location>
</feature>
<feature type="compositionally biased region" description="Acidic residues" evidence="1">
    <location>
        <begin position="252"/>
        <end position="265"/>
    </location>
</feature>
<feature type="region of interest" description="Disordered" evidence="1">
    <location>
        <begin position="287"/>
        <end position="338"/>
    </location>
</feature>
<feature type="region of interest" description="Disordered" evidence="1">
    <location>
        <begin position="221"/>
        <end position="265"/>
    </location>
</feature>
<name>A0A9N9Q7N3_9HELO</name>
<keyword evidence="3" id="KW-1185">Reference proteome</keyword>
<sequence>MPRKLPWQNTPIVASRGQNRTATATTSTSAVRRQKRQKTESEGDSDAVRSPSGRNAHKNNIPRAASTSPPPEPPPEKFMRDGMENDDKYRMVEDEFLTVAHQFTVHLHAAEYKRQQGLVKARNADAINSISRPVAGKMTDNVKRKIETENRSKAQRNALETLVGKKPKEADSNDSNDEVLPYFGITLHGLMDSPRKKASSLLKLKNGPINATTRAAAGFQKPGTHISSATPVYSPSRSKFIKSDPDVKPDPTLDDAEAASDDDDLDAPIIAPKFTAVLKEETTSSLSGDSFVTKAPRNSTQAPNVTKRSSITTTPKIATATMDSTETPVKDSPRLSRRGYARLRKAKLALDRPKNKQLDVIPTFL</sequence>
<dbReference type="EMBL" id="CAJVRM010000196">
    <property type="protein sequence ID" value="CAG8976921.1"/>
    <property type="molecule type" value="Genomic_DNA"/>
</dbReference>
<feature type="compositionally biased region" description="Basic and acidic residues" evidence="1">
    <location>
        <begin position="74"/>
        <end position="86"/>
    </location>
</feature>
<feature type="compositionally biased region" description="Low complexity" evidence="1">
    <location>
        <begin position="21"/>
        <end position="30"/>
    </location>
</feature>
<evidence type="ECO:0000313" key="2">
    <source>
        <dbReference type="EMBL" id="CAG8976921.1"/>
    </source>
</evidence>
<accession>A0A9N9Q7N3</accession>
<feature type="compositionally biased region" description="Polar residues" evidence="1">
    <location>
        <begin position="7"/>
        <end position="20"/>
    </location>
</feature>
<dbReference type="AlphaFoldDB" id="A0A9N9Q7N3"/>
<feature type="region of interest" description="Disordered" evidence="1">
    <location>
        <begin position="148"/>
        <end position="177"/>
    </location>
</feature>
<evidence type="ECO:0000256" key="1">
    <source>
        <dbReference type="SAM" id="MobiDB-lite"/>
    </source>
</evidence>
<protein>
    <submittedName>
        <fullName evidence="2">Uncharacterized protein</fullName>
    </submittedName>
</protein>
<evidence type="ECO:0000313" key="3">
    <source>
        <dbReference type="Proteomes" id="UP000701801"/>
    </source>
</evidence>
<feature type="region of interest" description="Disordered" evidence="1">
    <location>
        <begin position="1"/>
        <end position="86"/>
    </location>
</feature>
<reference evidence="2" key="1">
    <citation type="submission" date="2021-07" db="EMBL/GenBank/DDBJ databases">
        <authorList>
            <person name="Durling M."/>
        </authorList>
    </citation>
    <scope>NUCLEOTIDE SEQUENCE</scope>
</reference>
<feature type="compositionally biased region" description="Polar residues" evidence="1">
    <location>
        <begin position="225"/>
        <end position="237"/>
    </location>
</feature>
<dbReference type="OrthoDB" id="5374569at2759"/>